<protein>
    <recommendedName>
        <fullName evidence="3">Secreted protein</fullName>
    </recommendedName>
</protein>
<evidence type="ECO:0008006" key="3">
    <source>
        <dbReference type="Google" id="ProtNLM"/>
    </source>
</evidence>
<proteinExistence type="predicted"/>
<sequence length="86" mass="9449">MAFPIIPLALAVSAVSLAKNIKISARDQRSEDCLDRVAEGTSLHRDAAGDQVNLASRWRRELRWRGTNAGIVIDAAALGRIRVKRL</sequence>
<gene>
    <name evidence="1" type="ORF">GCM10007939_15880</name>
</gene>
<keyword evidence="2" id="KW-1185">Reference proteome</keyword>
<comment type="caution">
    <text evidence="1">The sequence shown here is derived from an EMBL/GenBank/DDBJ whole genome shotgun (WGS) entry which is preliminary data.</text>
</comment>
<name>A0ABQ5VVL3_9RHOB</name>
<dbReference type="Proteomes" id="UP001156694">
    <property type="component" value="Unassembled WGS sequence"/>
</dbReference>
<dbReference type="RefSeq" id="WP_284377576.1">
    <property type="nucleotide sequence ID" value="NZ_BSNN01000004.1"/>
</dbReference>
<evidence type="ECO:0000313" key="2">
    <source>
        <dbReference type="Proteomes" id="UP001156694"/>
    </source>
</evidence>
<dbReference type="EMBL" id="BSNN01000004">
    <property type="protein sequence ID" value="GLQ35305.1"/>
    <property type="molecule type" value="Genomic_DNA"/>
</dbReference>
<organism evidence="1 2">
    <name type="scientific">Amylibacter marinus</name>
    <dbReference type="NCBI Taxonomy" id="1475483"/>
    <lineage>
        <taxon>Bacteria</taxon>
        <taxon>Pseudomonadati</taxon>
        <taxon>Pseudomonadota</taxon>
        <taxon>Alphaproteobacteria</taxon>
        <taxon>Rhodobacterales</taxon>
        <taxon>Paracoccaceae</taxon>
        <taxon>Amylibacter</taxon>
    </lineage>
</organism>
<reference evidence="2" key="1">
    <citation type="journal article" date="2019" name="Int. J. Syst. Evol. Microbiol.">
        <title>The Global Catalogue of Microorganisms (GCM) 10K type strain sequencing project: providing services to taxonomists for standard genome sequencing and annotation.</title>
        <authorList>
            <consortium name="The Broad Institute Genomics Platform"/>
            <consortium name="The Broad Institute Genome Sequencing Center for Infectious Disease"/>
            <person name="Wu L."/>
            <person name="Ma J."/>
        </authorList>
    </citation>
    <scope>NUCLEOTIDE SEQUENCE [LARGE SCALE GENOMIC DNA]</scope>
    <source>
        <strain evidence="2">NBRC 110140</strain>
    </source>
</reference>
<evidence type="ECO:0000313" key="1">
    <source>
        <dbReference type="EMBL" id="GLQ35305.1"/>
    </source>
</evidence>
<accession>A0ABQ5VVL3</accession>